<evidence type="ECO:0000313" key="9">
    <source>
        <dbReference type="EMBL" id="CAF9908498.1"/>
    </source>
</evidence>
<dbReference type="Proteomes" id="UP000664203">
    <property type="component" value="Unassembled WGS sequence"/>
</dbReference>
<evidence type="ECO:0000256" key="7">
    <source>
        <dbReference type="PIRSR" id="PIRSR006468-1"/>
    </source>
</evidence>
<evidence type="ECO:0000256" key="6">
    <source>
        <dbReference type="ARBA" id="ARBA00022898"/>
    </source>
</evidence>
<dbReference type="InterPro" id="IPR043131">
    <property type="entry name" value="BCAT-like_N"/>
</dbReference>
<evidence type="ECO:0000256" key="5">
    <source>
        <dbReference type="ARBA" id="ARBA00022679"/>
    </source>
</evidence>
<evidence type="ECO:0000313" key="10">
    <source>
        <dbReference type="Proteomes" id="UP000664203"/>
    </source>
</evidence>
<dbReference type="InterPro" id="IPR043132">
    <property type="entry name" value="BCAT-like_C"/>
</dbReference>
<dbReference type="InterPro" id="IPR001544">
    <property type="entry name" value="Aminotrans_IV"/>
</dbReference>
<reference evidence="9" key="1">
    <citation type="submission" date="2021-03" db="EMBL/GenBank/DDBJ databases">
        <authorList>
            <person name="Tagirdzhanova G."/>
        </authorList>
    </citation>
    <scope>NUCLEOTIDE SEQUENCE</scope>
</reference>
<keyword evidence="10" id="KW-1185">Reference proteome</keyword>
<evidence type="ECO:0008006" key="11">
    <source>
        <dbReference type="Google" id="ProtNLM"/>
    </source>
</evidence>
<dbReference type="InterPro" id="IPR005786">
    <property type="entry name" value="B_amino_transII"/>
</dbReference>
<comment type="similarity">
    <text evidence="3">Belongs to the class-IV pyridoxal-phosphate-dependent aminotransferase family.</text>
</comment>
<proteinExistence type="inferred from homology"/>
<keyword evidence="6" id="KW-0663">Pyridoxal phosphate</keyword>
<sequence>MPFPPPPVDTIGAVIQLQASEAPLTAMQIGTTLASKSAKAFNGHVESHYSVRVGKWSEPQFIEDPYLRIHGMAPALNYGEQAFEGIKAFRTPDDQIAIFRTIANAKRMAHSAGFVAIPPVPETHFVKCCHLAVGLNAEHVPPHRTGASMYIRPLVFGSSAHLGLTPPEEFTFVVYVLPVGVFHGVHPVDALILEEFDRAAPEGTGSAKLGGNYGPVLKWSERAKNDGFGITLHLDSRTKTEVDEFSTSGFVGVHKEGEKYTVVVPDSRSVIKSVTSDSVCEIARSLGWKVECRPIKYDEISTFTEIMAAGTAAALVPIKSITMRSRNDKFTYQGGSDKPGPACEKLLITLKAIQQGKLKDSFGWLDYVKEPKGFPSKGPINGASIDDGVDGSVDKLP</sequence>
<keyword evidence="5" id="KW-0808">Transferase</keyword>
<dbReference type="FunFam" id="3.30.470.10:FF:000004">
    <property type="entry name" value="Branched-chain-amino-acid aminotransferase"/>
    <property type="match status" value="1"/>
</dbReference>
<dbReference type="SUPFAM" id="SSF56752">
    <property type="entry name" value="D-aminoacid aminotransferase-like PLP-dependent enzymes"/>
    <property type="match status" value="1"/>
</dbReference>
<dbReference type="FunFam" id="3.20.10.10:FF:000010">
    <property type="entry name" value="Branched-chain amino acid aminotransferase"/>
    <property type="match status" value="1"/>
</dbReference>
<evidence type="ECO:0000256" key="1">
    <source>
        <dbReference type="ARBA" id="ARBA00001933"/>
    </source>
</evidence>
<dbReference type="OrthoDB" id="409992at2759"/>
<dbReference type="AlphaFoldDB" id="A0A8H3I841"/>
<evidence type="ECO:0000256" key="4">
    <source>
        <dbReference type="ARBA" id="ARBA00022576"/>
    </source>
</evidence>
<dbReference type="Gene3D" id="3.30.470.10">
    <property type="match status" value="1"/>
</dbReference>
<comment type="pathway">
    <text evidence="2">Secondary metabolite biosynthesis.</text>
</comment>
<evidence type="ECO:0000256" key="8">
    <source>
        <dbReference type="SAM" id="MobiDB-lite"/>
    </source>
</evidence>
<dbReference type="EMBL" id="CAJPDR010000029">
    <property type="protein sequence ID" value="CAF9908498.1"/>
    <property type="molecule type" value="Genomic_DNA"/>
</dbReference>
<dbReference type="InterPro" id="IPR033939">
    <property type="entry name" value="BCAT_family"/>
</dbReference>
<comment type="caution">
    <text evidence="9">The sequence shown here is derived from an EMBL/GenBank/DDBJ whole genome shotgun (WGS) entry which is preliminary data.</text>
</comment>
<dbReference type="PANTHER" id="PTHR42825:SF2">
    <property type="entry name" value="BRANCHED-CHAIN-AMINO-ACID AMINOTRANSFERASE 3, CHLOROPLASTIC-RELATED"/>
    <property type="match status" value="1"/>
</dbReference>
<accession>A0A8H3I841</accession>
<comment type="cofactor">
    <cofactor evidence="1">
        <name>pyridoxal 5'-phosphate</name>
        <dbReference type="ChEBI" id="CHEBI:597326"/>
    </cofactor>
</comment>
<dbReference type="Pfam" id="PF01063">
    <property type="entry name" value="Aminotran_4"/>
    <property type="match status" value="1"/>
</dbReference>
<protein>
    <recommendedName>
        <fullName evidence="11">Branched-chain amino acid aminotransferase II</fullName>
    </recommendedName>
</protein>
<dbReference type="GO" id="GO:0009081">
    <property type="term" value="P:branched-chain amino acid metabolic process"/>
    <property type="evidence" value="ECO:0007669"/>
    <property type="project" value="InterPro"/>
</dbReference>
<dbReference type="InterPro" id="IPR036038">
    <property type="entry name" value="Aminotransferase-like"/>
</dbReference>
<feature type="region of interest" description="Disordered" evidence="8">
    <location>
        <begin position="373"/>
        <end position="397"/>
    </location>
</feature>
<keyword evidence="4" id="KW-0032">Aminotransferase</keyword>
<dbReference type="CDD" id="cd01557">
    <property type="entry name" value="BCAT_beta_family"/>
    <property type="match status" value="1"/>
</dbReference>
<evidence type="ECO:0000256" key="3">
    <source>
        <dbReference type="ARBA" id="ARBA00009320"/>
    </source>
</evidence>
<dbReference type="GO" id="GO:0004084">
    <property type="term" value="F:branched-chain-amino-acid transaminase activity"/>
    <property type="evidence" value="ECO:0007669"/>
    <property type="project" value="InterPro"/>
</dbReference>
<feature type="modified residue" description="N6-(pyridoxal phosphate)lysine" evidence="7">
    <location>
        <position position="208"/>
    </location>
</feature>
<dbReference type="PIRSF" id="PIRSF006468">
    <property type="entry name" value="BCAT1"/>
    <property type="match status" value="1"/>
</dbReference>
<dbReference type="PANTHER" id="PTHR42825">
    <property type="entry name" value="AMINO ACID AMINOTRANSFERASE"/>
    <property type="match status" value="1"/>
</dbReference>
<name>A0A8H3I841_9LECA</name>
<organism evidence="9 10">
    <name type="scientific">Alectoria fallacina</name>
    <dbReference type="NCBI Taxonomy" id="1903189"/>
    <lineage>
        <taxon>Eukaryota</taxon>
        <taxon>Fungi</taxon>
        <taxon>Dikarya</taxon>
        <taxon>Ascomycota</taxon>
        <taxon>Pezizomycotina</taxon>
        <taxon>Lecanoromycetes</taxon>
        <taxon>OSLEUM clade</taxon>
        <taxon>Lecanoromycetidae</taxon>
        <taxon>Lecanorales</taxon>
        <taxon>Lecanorineae</taxon>
        <taxon>Parmeliaceae</taxon>
        <taxon>Alectoria</taxon>
    </lineage>
</organism>
<dbReference type="Gene3D" id="3.20.10.10">
    <property type="entry name" value="D-amino Acid Aminotransferase, subunit A, domain 2"/>
    <property type="match status" value="1"/>
</dbReference>
<evidence type="ECO:0000256" key="2">
    <source>
        <dbReference type="ARBA" id="ARBA00005179"/>
    </source>
</evidence>
<gene>
    <name evidence="9" type="ORF">ALECFALPRED_004658</name>
</gene>